<protein>
    <submittedName>
        <fullName evidence="1">Uncharacterized protein</fullName>
    </submittedName>
</protein>
<organism evidence="1">
    <name type="scientific">human gut metagenome</name>
    <dbReference type="NCBI Taxonomy" id="408170"/>
    <lineage>
        <taxon>unclassified sequences</taxon>
        <taxon>metagenomes</taxon>
        <taxon>organismal metagenomes</taxon>
    </lineage>
</organism>
<dbReference type="EMBL" id="AZMM01001408">
    <property type="protein sequence ID" value="ETJ44595.1"/>
    <property type="molecule type" value="Genomic_DNA"/>
</dbReference>
<reference evidence="1" key="1">
    <citation type="submission" date="2013-12" db="EMBL/GenBank/DDBJ databases">
        <title>A Varibaculum cambriense genome reconstructed from a premature infant gut community with otherwise low bacterial novelty that shifts toward anaerobic metabolism during the third week of life.</title>
        <authorList>
            <person name="Brown C.T."/>
            <person name="Sharon I."/>
            <person name="Thomas B.C."/>
            <person name="Castelle C.J."/>
            <person name="Morowitz M.J."/>
            <person name="Banfield J.F."/>
        </authorList>
    </citation>
    <scope>NUCLEOTIDE SEQUENCE</scope>
</reference>
<evidence type="ECO:0000313" key="1">
    <source>
        <dbReference type="EMBL" id="ETJ44595.1"/>
    </source>
</evidence>
<name>W1YS63_9ZZZZ</name>
<sequence>AGCAFVMWRSKWVDVTHYHAFHESLFVIKFTRQSELIATGTGSERVVNVSD</sequence>
<gene>
    <name evidence="1" type="ORF">Q604_UNBC01408G0001</name>
</gene>
<feature type="non-terminal residue" evidence="1">
    <location>
        <position position="1"/>
    </location>
</feature>
<dbReference type="AlphaFoldDB" id="W1YS63"/>
<comment type="caution">
    <text evidence="1">The sequence shown here is derived from an EMBL/GenBank/DDBJ whole genome shotgun (WGS) entry which is preliminary data.</text>
</comment>
<accession>W1YS63</accession>
<proteinExistence type="predicted"/>